<feature type="signal peptide" evidence="1">
    <location>
        <begin position="1"/>
        <end position="26"/>
    </location>
</feature>
<dbReference type="Gene3D" id="2.60.40.10">
    <property type="entry name" value="Immunoglobulins"/>
    <property type="match status" value="2"/>
</dbReference>
<evidence type="ECO:0000256" key="1">
    <source>
        <dbReference type="SAM" id="SignalP"/>
    </source>
</evidence>
<organism evidence="2 3">
    <name type="scientific">Soonwooa buanensis</name>
    <dbReference type="NCBI Taxonomy" id="619805"/>
    <lineage>
        <taxon>Bacteria</taxon>
        <taxon>Pseudomonadati</taxon>
        <taxon>Bacteroidota</taxon>
        <taxon>Flavobacteriia</taxon>
        <taxon>Flavobacteriales</taxon>
        <taxon>Weeksellaceae</taxon>
        <taxon>Chryseobacterium group</taxon>
        <taxon>Soonwooa</taxon>
    </lineage>
</organism>
<evidence type="ECO:0000313" key="2">
    <source>
        <dbReference type="EMBL" id="SKC08351.1"/>
    </source>
</evidence>
<dbReference type="Gene3D" id="2.60.40.2700">
    <property type="match status" value="1"/>
</dbReference>
<dbReference type="EMBL" id="FUYZ01000012">
    <property type="protein sequence ID" value="SKC08351.1"/>
    <property type="molecule type" value="Genomic_DNA"/>
</dbReference>
<reference evidence="2 3" key="1">
    <citation type="submission" date="2017-02" db="EMBL/GenBank/DDBJ databases">
        <authorList>
            <person name="Peterson S.W."/>
        </authorList>
    </citation>
    <scope>NUCLEOTIDE SEQUENCE [LARGE SCALE GENOMIC DNA]</scope>
    <source>
        <strain evidence="2 3">DSM 22323</strain>
    </source>
</reference>
<dbReference type="InterPro" id="IPR036179">
    <property type="entry name" value="Ig-like_dom_sf"/>
</dbReference>
<proteinExistence type="predicted"/>
<protein>
    <recommendedName>
        <fullName evidence="4">Ig-like domain-containing protein</fullName>
    </recommendedName>
</protein>
<evidence type="ECO:0000313" key="3">
    <source>
        <dbReference type="Proteomes" id="UP000191112"/>
    </source>
</evidence>
<keyword evidence="1" id="KW-0732">Signal</keyword>
<feature type="chain" id="PRO_5012956387" description="Ig-like domain-containing protein" evidence="1">
    <location>
        <begin position="27"/>
        <end position="804"/>
    </location>
</feature>
<accession>A0A1T5GIY0</accession>
<evidence type="ECO:0008006" key="4">
    <source>
        <dbReference type="Google" id="ProtNLM"/>
    </source>
</evidence>
<dbReference type="STRING" id="619805.SAMN05660477_02906"/>
<dbReference type="AlphaFoldDB" id="A0A1T5GIY0"/>
<dbReference type="InterPro" id="IPR013783">
    <property type="entry name" value="Ig-like_fold"/>
</dbReference>
<keyword evidence="3" id="KW-1185">Reference proteome</keyword>
<gene>
    <name evidence="2" type="ORF">SAMN05660477_02906</name>
</gene>
<name>A0A1T5GIY0_9FLAO</name>
<sequence>MIKMLKKFTISLFLLCISFFGSVAYSQNYCGVNTENQGLFVYNGDANRPNPSYGATTLSSNLSGYYTVGNILVNNSTSSGYWFHTSANVGQPGYLATYNGNNKISVKDATVFRLQNVTGSYSASNALTYRITLSNTSPGFVINQFTIGSLMTVFNNDSPDLNFWVMAYLYSSTGSQLAQLTAGDYINAQLKYVSTTSNYVLRPGNTYEIRFAVANVNNKTDAFIDNPGMYAVPVPVTTSNSYVICNTTTSVSALNSLLKSPVSITTPQASTVRWFNGSTYVTGNLSPNTTYTPYYYNNATGCYYPAGDAVSVSMGGVPVVSTQPANISICDPGNASFSASFSNNPVSYQWQVSTDNGANYNNINNGGVYSNTQSANLIITGATVAMNNFRYRVIATNSCGNATSNAGVLTVSSNPVITNQPSNVNICEGLNTSFSVTATNANSYQWQVSTNGGSSYNNISNGSLYSNVTTSNLNITGVNVTMDTYRYRVQVTGTCGTSFSNGAVLNVTKKPSVQSNAVNQSVCSGQSTSFAASITNATSYQWHVSTDGGSNYVNISNNSIYSGATTNTLTLTAVPASYNGYYYKLIAGNTCGTVETSARLIVNGSTKITTQPNPSSEQLNVNQSPSSISVVATGATSYQWYKNNVNSTVGGVAIAGATSSSYTPVTSSVPTTDYYYVVVSGLCNNETSMVASKTYVDGVCVKPGNNIDSPLASSLGILTKSNISVEDWPAVVPNGYIVLDSANKGLVITQMTTSQILQLVPVKGMLVYDLDAKCVKLYRGEGANAPSVDPSRSGWVCIKKGCNN</sequence>
<dbReference type="Proteomes" id="UP000191112">
    <property type="component" value="Unassembled WGS sequence"/>
</dbReference>
<dbReference type="SUPFAM" id="SSF48726">
    <property type="entry name" value="Immunoglobulin"/>
    <property type="match status" value="1"/>
</dbReference>